<dbReference type="GO" id="GO:0019843">
    <property type="term" value="F:rRNA binding"/>
    <property type="evidence" value="ECO:0007669"/>
    <property type="project" value="UniProtKB-KW"/>
</dbReference>
<evidence type="ECO:0000256" key="6">
    <source>
        <dbReference type="ARBA" id="ARBA00035687"/>
    </source>
</evidence>
<feature type="region of interest" description="Disordered" evidence="8">
    <location>
        <begin position="99"/>
        <end position="120"/>
    </location>
</feature>
<protein>
    <recommendedName>
        <fullName evidence="6 7">Large ribosomal subunit protein bL31</fullName>
    </recommendedName>
</protein>
<dbReference type="InterPro" id="IPR042105">
    <property type="entry name" value="Ribosomal_bL31_sf"/>
</dbReference>
<dbReference type="InterPro" id="IPR002150">
    <property type="entry name" value="Ribosomal_bL31"/>
</dbReference>
<keyword evidence="5 7" id="KW-0687">Ribonucleoprotein</keyword>
<evidence type="ECO:0000313" key="10">
    <source>
        <dbReference type="Proteomes" id="UP000178870"/>
    </source>
</evidence>
<name>A0A1F7YV14_9BACT</name>
<feature type="binding site" evidence="7">
    <location>
        <position position="21"/>
    </location>
    <ligand>
        <name>Zn(2+)</name>
        <dbReference type="ChEBI" id="CHEBI:29105"/>
    </ligand>
</feature>
<proteinExistence type="inferred from homology"/>
<keyword evidence="3 7" id="KW-0694">RNA-binding</keyword>
<dbReference type="GO" id="GO:0006412">
    <property type="term" value="P:translation"/>
    <property type="evidence" value="ECO:0007669"/>
    <property type="project" value="UniProtKB-UniRule"/>
</dbReference>
<dbReference type="SUPFAM" id="SSF143800">
    <property type="entry name" value="L28p-like"/>
    <property type="match status" value="1"/>
</dbReference>
<evidence type="ECO:0000256" key="2">
    <source>
        <dbReference type="ARBA" id="ARBA00022730"/>
    </source>
</evidence>
<dbReference type="EMBL" id="MGGP01000029">
    <property type="protein sequence ID" value="OGM31186.1"/>
    <property type="molecule type" value="Genomic_DNA"/>
</dbReference>
<dbReference type="PANTHER" id="PTHR33280">
    <property type="entry name" value="50S RIBOSOMAL PROTEIN L31, CHLOROPLASTIC"/>
    <property type="match status" value="1"/>
</dbReference>
<dbReference type="InterPro" id="IPR027491">
    <property type="entry name" value="Ribosomal_bL31_A"/>
</dbReference>
<dbReference type="PROSITE" id="PS01143">
    <property type="entry name" value="RIBOSOMAL_L31"/>
    <property type="match status" value="1"/>
</dbReference>
<comment type="subunit">
    <text evidence="7">Part of the 50S ribosomal subunit.</text>
</comment>
<evidence type="ECO:0000256" key="4">
    <source>
        <dbReference type="ARBA" id="ARBA00022980"/>
    </source>
</evidence>
<evidence type="ECO:0000256" key="7">
    <source>
        <dbReference type="HAMAP-Rule" id="MF_00501"/>
    </source>
</evidence>
<feature type="binding site" evidence="7">
    <location>
        <position position="42"/>
    </location>
    <ligand>
        <name>Zn(2+)</name>
        <dbReference type="ChEBI" id="CHEBI:29105"/>
    </ligand>
</feature>
<dbReference type="GO" id="GO:1990904">
    <property type="term" value="C:ribonucleoprotein complex"/>
    <property type="evidence" value="ECO:0007669"/>
    <property type="project" value="UniProtKB-KW"/>
</dbReference>
<dbReference type="Proteomes" id="UP000178870">
    <property type="component" value="Unassembled WGS sequence"/>
</dbReference>
<dbReference type="GO" id="GO:0005840">
    <property type="term" value="C:ribosome"/>
    <property type="evidence" value="ECO:0007669"/>
    <property type="project" value="UniProtKB-KW"/>
</dbReference>
<keyword evidence="2 7" id="KW-0699">rRNA-binding</keyword>
<evidence type="ECO:0000256" key="3">
    <source>
        <dbReference type="ARBA" id="ARBA00022884"/>
    </source>
</evidence>
<comment type="caution">
    <text evidence="9">The sequence shown here is derived from an EMBL/GenBank/DDBJ whole genome shotgun (WGS) entry which is preliminary data.</text>
</comment>
<dbReference type="InterPro" id="IPR034704">
    <property type="entry name" value="Ribosomal_bL28/bL31-like_sf"/>
</dbReference>
<dbReference type="Pfam" id="PF01197">
    <property type="entry name" value="Ribosomal_L31"/>
    <property type="match status" value="1"/>
</dbReference>
<comment type="similarity">
    <text evidence="1 7">Belongs to the bacterial ribosomal protein bL31 family. Type A subfamily.</text>
</comment>
<keyword evidence="7" id="KW-0479">Metal-binding</keyword>
<dbReference type="HAMAP" id="MF_00501">
    <property type="entry name" value="Ribosomal_bL31_1"/>
    <property type="match status" value="1"/>
</dbReference>
<evidence type="ECO:0000256" key="5">
    <source>
        <dbReference type="ARBA" id="ARBA00023274"/>
    </source>
</evidence>
<keyword evidence="7" id="KW-0862">Zinc</keyword>
<gene>
    <name evidence="7" type="primary">rpmE</name>
    <name evidence="9" type="ORF">A2803_01785</name>
</gene>
<keyword evidence="4 7" id="KW-0689">Ribosomal protein</keyword>
<comment type="cofactor">
    <cofactor evidence="7">
        <name>Zn(2+)</name>
        <dbReference type="ChEBI" id="CHEBI:29105"/>
    </cofactor>
    <text evidence="7">Binds 1 zinc ion per subunit.</text>
</comment>
<dbReference type="PRINTS" id="PR01249">
    <property type="entry name" value="RIBOSOMALL31"/>
</dbReference>
<dbReference type="NCBIfam" id="TIGR00105">
    <property type="entry name" value="L31"/>
    <property type="match status" value="1"/>
</dbReference>
<feature type="binding site" evidence="7">
    <location>
        <position position="19"/>
    </location>
    <ligand>
        <name>Zn(2+)</name>
        <dbReference type="ChEBI" id="CHEBI:29105"/>
    </ligand>
</feature>
<dbReference type="NCBIfam" id="NF000612">
    <property type="entry name" value="PRK00019.1"/>
    <property type="match status" value="1"/>
</dbReference>
<dbReference type="GO" id="GO:0046872">
    <property type="term" value="F:metal ion binding"/>
    <property type="evidence" value="ECO:0007669"/>
    <property type="project" value="UniProtKB-KW"/>
</dbReference>
<dbReference type="PANTHER" id="PTHR33280:SF1">
    <property type="entry name" value="LARGE RIBOSOMAL SUBUNIT PROTEIN BL31C"/>
    <property type="match status" value="1"/>
</dbReference>
<evidence type="ECO:0000313" key="9">
    <source>
        <dbReference type="EMBL" id="OGM31186.1"/>
    </source>
</evidence>
<dbReference type="Gene3D" id="4.10.830.30">
    <property type="entry name" value="Ribosomal protein L31"/>
    <property type="match status" value="1"/>
</dbReference>
<feature type="binding site" evidence="7">
    <location>
        <position position="39"/>
    </location>
    <ligand>
        <name>Zn(2+)</name>
        <dbReference type="ChEBI" id="CHEBI:29105"/>
    </ligand>
</feature>
<sequence length="120" mass="13626">MLLMQYQIHPKWYEARVKCACGNTFTVGATVAEINVEVCSNCHPFYTGQLKFVDTAGRVDAFRARVGAAKANVLSKVERRKIKREKKIQEQLDRPETLEALRKSLTRKSGNRKAKKGKKS</sequence>
<dbReference type="GO" id="GO:0003735">
    <property type="term" value="F:structural constituent of ribosome"/>
    <property type="evidence" value="ECO:0007669"/>
    <property type="project" value="InterPro"/>
</dbReference>
<comment type="function">
    <text evidence="7">Binds the 23S rRNA.</text>
</comment>
<accession>A0A1F7YV14</accession>
<evidence type="ECO:0000256" key="8">
    <source>
        <dbReference type="SAM" id="MobiDB-lite"/>
    </source>
</evidence>
<reference evidence="9 10" key="1">
    <citation type="journal article" date="2016" name="Nat. Commun.">
        <title>Thousands of microbial genomes shed light on interconnected biogeochemical processes in an aquifer system.</title>
        <authorList>
            <person name="Anantharaman K."/>
            <person name="Brown C.T."/>
            <person name="Hug L.A."/>
            <person name="Sharon I."/>
            <person name="Castelle C.J."/>
            <person name="Probst A.J."/>
            <person name="Thomas B.C."/>
            <person name="Singh A."/>
            <person name="Wilkins M.J."/>
            <person name="Karaoz U."/>
            <person name="Brodie E.L."/>
            <person name="Williams K.H."/>
            <person name="Hubbard S.S."/>
            <person name="Banfield J.F."/>
        </authorList>
    </citation>
    <scope>NUCLEOTIDE SEQUENCE [LARGE SCALE GENOMIC DNA]</scope>
</reference>
<dbReference type="AlphaFoldDB" id="A0A1F7YV14"/>
<evidence type="ECO:0000256" key="1">
    <source>
        <dbReference type="ARBA" id="ARBA00009296"/>
    </source>
</evidence>
<organism evidence="9 10">
    <name type="scientific">Candidatus Woesebacteria bacterium RIFCSPHIGHO2_01_FULL_44_21</name>
    <dbReference type="NCBI Taxonomy" id="1802503"/>
    <lineage>
        <taxon>Bacteria</taxon>
        <taxon>Candidatus Woeseibacteriota</taxon>
    </lineage>
</organism>
<feature type="compositionally biased region" description="Basic residues" evidence="8">
    <location>
        <begin position="104"/>
        <end position="120"/>
    </location>
</feature>